<sequence>MALIPTPQARKARSPTAKHTKRAPINSNAAQGQTQDQPHGASASQVVLQHESTTESDTIEHAPQVPLGFVAPSEQNDDSNNPDDCTSASHNHEGEAAIPTYTQVVERSSRNYSPHSELLPPSCEADEPSDEVEAPTSYMSISTAKDNKTTVKERGFREISTTQSLVFKGGGIHMDTGPFTGYHIGLDGKMTDKLYELAPGTELGGE</sequence>
<feature type="compositionally biased region" description="Acidic residues" evidence="1">
    <location>
        <begin position="124"/>
        <end position="133"/>
    </location>
</feature>
<evidence type="ECO:0000313" key="2">
    <source>
        <dbReference type="EMBL" id="KAF6745713.1"/>
    </source>
</evidence>
<dbReference type="Proteomes" id="UP000521943">
    <property type="component" value="Unassembled WGS sequence"/>
</dbReference>
<gene>
    <name evidence="2" type="ORF">DFP72DRAFT_856133</name>
</gene>
<feature type="compositionally biased region" description="Polar residues" evidence="1">
    <location>
        <begin position="100"/>
        <end position="114"/>
    </location>
</feature>
<evidence type="ECO:0000256" key="1">
    <source>
        <dbReference type="SAM" id="MobiDB-lite"/>
    </source>
</evidence>
<name>A0A8H6LVR2_9AGAR</name>
<dbReference type="AlphaFoldDB" id="A0A8H6LVR2"/>
<organism evidence="2 3">
    <name type="scientific">Ephemerocybe angulata</name>
    <dbReference type="NCBI Taxonomy" id="980116"/>
    <lineage>
        <taxon>Eukaryota</taxon>
        <taxon>Fungi</taxon>
        <taxon>Dikarya</taxon>
        <taxon>Basidiomycota</taxon>
        <taxon>Agaricomycotina</taxon>
        <taxon>Agaricomycetes</taxon>
        <taxon>Agaricomycetidae</taxon>
        <taxon>Agaricales</taxon>
        <taxon>Agaricineae</taxon>
        <taxon>Psathyrellaceae</taxon>
        <taxon>Ephemerocybe</taxon>
    </lineage>
</organism>
<comment type="caution">
    <text evidence="2">The sequence shown here is derived from an EMBL/GenBank/DDBJ whole genome shotgun (WGS) entry which is preliminary data.</text>
</comment>
<reference evidence="2 3" key="1">
    <citation type="submission" date="2020-07" db="EMBL/GenBank/DDBJ databases">
        <title>Comparative genomics of pyrophilous fungi reveals a link between fire events and developmental genes.</title>
        <authorList>
            <consortium name="DOE Joint Genome Institute"/>
            <person name="Steindorff A.S."/>
            <person name="Carver A."/>
            <person name="Calhoun S."/>
            <person name="Stillman K."/>
            <person name="Liu H."/>
            <person name="Lipzen A."/>
            <person name="Pangilinan J."/>
            <person name="Labutti K."/>
            <person name="Bruns T.D."/>
            <person name="Grigoriev I.V."/>
        </authorList>
    </citation>
    <scope>NUCLEOTIDE SEQUENCE [LARGE SCALE GENOMIC DNA]</scope>
    <source>
        <strain evidence="2 3">CBS 144469</strain>
    </source>
</reference>
<accession>A0A8H6LVR2</accession>
<dbReference type="EMBL" id="JACGCI010000101">
    <property type="protein sequence ID" value="KAF6745713.1"/>
    <property type="molecule type" value="Genomic_DNA"/>
</dbReference>
<evidence type="ECO:0000313" key="3">
    <source>
        <dbReference type="Proteomes" id="UP000521943"/>
    </source>
</evidence>
<keyword evidence="3" id="KW-1185">Reference proteome</keyword>
<proteinExistence type="predicted"/>
<feature type="compositionally biased region" description="Basic residues" evidence="1">
    <location>
        <begin position="10"/>
        <end position="22"/>
    </location>
</feature>
<feature type="region of interest" description="Disordered" evidence="1">
    <location>
        <begin position="1"/>
        <end position="136"/>
    </location>
</feature>
<feature type="compositionally biased region" description="Polar residues" evidence="1">
    <location>
        <begin position="25"/>
        <end position="51"/>
    </location>
</feature>
<protein>
    <submittedName>
        <fullName evidence="2">Uncharacterized protein</fullName>
    </submittedName>
</protein>